<sequence>MCVLVIMNGRDRLWVEPNGPRLVIVSKCGKGACGFLVGHAHLQA</sequence>
<dbReference type="EMBL" id="GBXM01008918">
    <property type="protein sequence ID" value="JAH99659.1"/>
    <property type="molecule type" value="Transcribed_RNA"/>
</dbReference>
<organism evidence="1">
    <name type="scientific">Anguilla anguilla</name>
    <name type="common">European freshwater eel</name>
    <name type="synonym">Muraena anguilla</name>
    <dbReference type="NCBI Taxonomy" id="7936"/>
    <lineage>
        <taxon>Eukaryota</taxon>
        <taxon>Metazoa</taxon>
        <taxon>Chordata</taxon>
        <taxon>Craniata</taxon>
        <taxon>Vertebrata</taxon>
        <taxon>Euteleostomi</taxon>
        <taxon>Actinopterygii</taxon>
        <taxon>Neopterygii</taxon>
        <taxon>Teleostei</taxon>
        <taxon>Anguilliformes</taxon>
        <taxon>Anguillidae</taxon>
        <taxon>Anguilla</taxon>
    </lineage>
</organism>
<reference evidence="1" key="2">
    <citation type="journal article" date="2015" name="Fish Shellfish Immunol.">
        <title>Early steps in the European eel (Anguilla anguilla)-Vibrio vulnificus interaction in the gills: Role of the RtxA13 toxin.</title>
        <authorList>
            <person name="Callol A."/>
            <person name="Pajuelo D."/>
            <person name="Ebbesson L."/>
            <person name="Teles M."/>
            <person name="MacKenzie S."/>
            <person name="Amaro C."/>
        </authorList>
    </citation>
    <scope>NUCLEOTIDE SEQUENCE</scope>
</reference>
<protein>
    <submittedName>
        <fullName evidence="1">Uncharacterized protein</fullName>
    </submittedName>
</protein>
<accession>A0A0E9XAJ2</accession>
<proteinExistence type="predicted"/>
<reference evidence="1" key="1">
    <citation type="submission" date="2014-11" db="EMBL/GenBank/DDBJ databases">
        <authorList>
            <person name="Amaro Gonzalez C."/>
        </authorList>
    </citation>
    <scope>NUCLEOTIDE SEQUENCE</scope>
</reference>
<name>A0A0E9XAJ2_ANGAN</name>
<evidence type="ECO:0000313" key="1">
    <source>
        <dbReference type="EMBL" id="JAH99659.1"/>
    </source>
</evidence>
<dbReference type="AlphaFoldDB" id="A0A0E9XAJ2"/>